<sequence>MLKIYGYGKPNFNLSLSSDSNRVLLLADNKIKLNGIHLYYFYLPREFIETKGEREISVVLVYNPPIKRNRIDYLGISMEFHLFKDSEIEEIVYGYKPILKEEISEELEDIVPE</sequence>
<dbReference type="EMBL" id="BARV01004749">
    <property type="protein sequence ID" value="GAI06756.1"/>
    <property type="molecule type" value="Genomic_DNA"/>
</dbReference>
<feature type="non-terminal residue" evidence="1">
    <location>
        <position position="113"/>
    </location>
</feature>
<accession>X1LLP1</accession>
<organism evidence="1">
    <name type="scientific">marine sediment metagenome</name>
    <dbReference type="NCBI Taxonomy" id="412755"/>
    <lineage>
        <taxon>unclassified sequences</taxon>
        <taxon>metagenomes</taxon>
        <taxon>ecological metagenomes</taxon>
    </lineage>
</organism>
<evidence type="ECO:0000313" key="1">
    <source>
        <dbReference type="EMBL" id="GAI06756.1"/>
    </source>
</evidence>
<gene>
    <name evidence="1" type="ORF">S06H3_10307</name>
</gene>
<reference evidence="1" key="1">
    <citation type="journal article" date="2014" name="Front. Microbiol.">
        <title>High frequency of phylogenetically diverse reductive dehalogenase-homologous genes in deep subseafloor sedimentary metagenomes.</title>
        <authorList>
            <person name="Kawai M."/>
            <person name="Futagami T."/>
            <person name="Toyoda A."/>
            <person name="Takaki Y."/>
            <person name="Nishi S."/>
            <person name="Hori S."/>
            <person name="Arai W."/>
            <person name="Tsubouchi T."/>
            <person name="Morono Y."/>
            <person name="Uchiyama I."/>
            <person name="Ito T."/>
            <person name="Fujiyama A."/>
            <person name="Inagaki F."/>
            <person name="Takami H."/>
        </authorList>
    </citation>
    <scope>NUCLEOTIDE SEQUENCE</scope>
    <source>
        <strain evidence="1">Expedition CK06-06</strain>
    </source>
</reference>
<name>X1LLP1_9ZZZZ</name>
<comment type="caution">
    <text evidence="1">The sequence shown here is derived from an EMBL/GenBank/DDBJ whole genome shotgun (WGS) entry which is preliminary data.</text>
</comment>
<dbReference type="AlphaFoldDB" id="X1LLP1"/>
<proteinExistence type="predicted"/>
<protein>
    <submittedName>
        <fullName evidence="1">Uncharacterized protein</fullName>
    </submittedName>
</protein>